<accession>A0A0F5HQK1</accession>
<name>A0A0F5HQK1_BACTR</name>
<gene>
    <name evidence="3" type="ORF">QY95_03381</name>
</gene>
<dbReference type="Pfam" id="PF03413">
    <property type="entry name" value="PepSY"/>
    <property type="match status" value="1"/>
</dbReference>
<feature type="chain" id="PRO_5030006401" description="PepSY domain-containing protein" evidence="1">
    <location>
        <begin position="30"/>
        <end position="106"/>
    </location>
</feature>
<dbReference type="STRING" id="1221996.QY95_03381"/>
<evidence type="ECO:0000256" key="1">
    <source>
        <dbReference type="SAM" id="SignalP"/>
    </source>
</evidence>
<feature type="signal peptide" evidence="1">
    <location>
        <begin position="1"/>
        <end position="29"/>
    </location>
</feature>
<keyword evidence="4" id="KW-1185">Reference proteome</keyword>
<evidence type="ECO:0000259" key="2">
    <source>
        <dbReference type="Pfam" id="PF03413"/>
    </source>
</evidence>
<dbReference type="OrthoDB" id="5361545at2"/>
<evidence type="ECO:0000313" key="3">
    <source>
        <dbReference type="EMBL" id="KKB35528.1"/>
    </source>
</evidence>
<protein>
    <recommendedName>
        <fullName evidence="2">PepSY domain-containing protein</fullName>
    </recommendedName>
</protein>
<dbReference type="Proteomes" id="UP000031563">
    <property type="component" value="Unassembled WGS sequence"/>
</dbReference>
<dbReference type="AlphaFoldDB" id="A0A0F5HQK1"/>
<dbReference type="Gene3D" id="3.10.450.40">
    <property type="match status" value="1"/>
</dbReference>
<accession>A0A0F5HT86</accession>
<feature type="domain" description="PepSY" evidence="2">
    <location>
        <begin position="42"/>
        <end position="100"/>
    </location>
</feature>
<dbReference type="InterPro" id="IPR025711">
    <property type="entry name" value="PepSY"/>
</dbReference>
<dbReference type="EMBL" id="JWIR02000071">
    <property type="protein sequence ID" value="KKB35528.1"/>
    <property type="molecule type" value="Genomic_DNA"/>
</dbReference>
<dbReference type="RefSeq" id="WP_052717138.1">
    <property type="nucleotide sequence ID" value="NZ_JWIQ02000023.1"/>
</dbReference>
<proteinExistence type="predicted"/>
<evidence type="ECO:0000313" key="4">
    <source>
        <dbReference type="Proteomes" id="UP000031563"/>
    </source>
</evidence>
<reference evidence="3" key="1">
    <citation type="submission" date="2015-02" db="EMBL/GenBank/DDBJ databases">
        <title>Genome Assembly of Bacillaceae bacterium MTCC 8252.</title>
        <authorList>
            <person name="Verma A."/>
            <person name="Khatri I."/>
            <person name="Mual P."/>
            <person name="Subramanian S."/>
            <person name="Krishnamurthi S."/>
        </authorList>
    </citation>
    <scope>NUCLEOTIDE SEQUENCE [LARGE SCALE GENOMIC DNA]</scope>
    <source>
        <strain evidence="3">MTCC 8252</strain>
    </source>
</reference>
<comment type="caution">
    <text evidence="3">The sequence shown here is derived from an EMBL/GenBank/DDBJ whole genome shotgun (WGS) entry which is preliminary data.</text>
</comment>
<organism evidence="3 4">
    <name type="scientific">Bacillus thermotolerans</name>
    <name type="common">Quasibacillus thermotolerans</name>
    <dbReference type="NCBI Taxonomy" id="1221996"/>
    <lineage>
        <taxon>Bacteria</taxon>
        <taxon>Bacillati</taxon>
        <taxon>Bacillota</taxon>
        <taxon>Bacilli</taxon>
        <taxon>Bacillales</taxon>
        <taxon>Bacillaceae</taxon>
        <taxon>Bacillus</taxon>
    </lineage>
</organism>
<keyword evidence="1" id="KW-0732">Signal</keyword>
<sequence>MMKKWKKYMIPTVAATVISAISATPMASADSNDDYMEERNIRITAEESKNIALEKIPGTVEEVELDEEDGFFVYEVEVETKDGKEYEFMIDAQTGEILDFESDGDD</sequence>